<dbReference type="AlphaFoldDB" id="A0A0K0LBL7"/>
<name>A0A0K0LBL7_9BACT</name>
<organism evidence="1">
    <name type="scientific">uncultured bacterium TB313_p</name>
    <dbReference type="NCBI Taxonomy" id="1552142"/>
    <lineage>
        <taxon>Bacteria</taxon>
        <taxon>environmental samples</taxon>
    </lineage>
</organism>
<proteinExistence type="predicted"/>
<evidence type="ECO:0000313" key="1">
    <source>
        <dbReference type="EMBL" id="AIW81398.1"/>
    </source>
</evidence>
<accession>A0A0K0LBL7</accession>
<protein>
    <submittedName>
        <fullName evidence="1">Uncharacterized protein</fullName>
    </submittedName>
</protein>
<reference evidence="1" key="1">
    <citation type="submission" date="2014-09" db="EMBL/GenBank/DDBJ databases">
        <authorList>
            <person name="Magalhaes I.L.F."/>
            <person name="Oliveira U."/>
            <person name="Santos F.R."/>
            <person name="Vidigal T.H.D.A."/>
            <person name="Brescovit A.D."/>
            <person name="Santos A.J."/>
        </authorList>
    </citation>
    <scope>NUCLEOTIDE SEQUENCE</scope>
</reference>
<sequence>MCVREKCGGFEQPWTRPAWCSIPSAPGISRASPTVPCGPWFQCCPTPRQRASHARQTAFPALGFDRMLPGSRLPLPAGPGWCFPAPAKQSSAPCASLAPSVCCRPQARGRCAKCHH</sequence>
<dbReference type="EMBL" id="KM669729">
    <property type="protein sequence ID" value="AIW81398.1"/>
    <property type="molecule type" value="Genomic_DNA"/>
</dbReference>